<proteinExistence type="predicted"/>
<accession>A0A161KAZ6</accession>
<feature type="transmembrane region" description="Helical" evidence="1">
    <location>
        <begin position="161"/>
        <end position="182"/>
    </location>
</feature>
<dbReference type="RefSeq" id="WP_095044027.1">
    <property type="nucleotide sequence ID" value="NZ_LN890655.1"/>
</dbReference>
<keyword evidence="1" id="KW-0812">Transmembrane</keyword>
<feature type="transmembrane region" description="Helical" evidence="1">
    <location>
        <begin position="119"/>
        <end position="141"/>
    </location>
</feature>
<organism evidence="2 3">
    <name type="scientific">Candidatus Promineifilum breve</name>
    <dbReference type="NCBI Taxonomy" id="1806508"/>
    <lineage>
        <taxon>Bacteria</taxon>
        <taxon>Bacillati</taxon>
        <taxon>Chloroflexota</taxon>
        <taxon>Ardenticatenia</taxon>
        <taxon>Candidatus Promineifilales</taxon>
        <taxon>Candidatus Promineifilaceae</taxon>
        <taxon>Candidatus Promineifilum</taxon>
    </lineage>
</organism>
<evidence type="ECO:0000313" key="2">
    <source>
        <dbReference type="EMBL" id="CUS04733.2"/>
    </source>
</evidence>
<name>A0A161KAZ6_9CHLR</name>
<reference evidence="2" key="1">
    <citation type="submission" date="2016-01" db="EMBL/GenBank/DDBJ databases">
        <authorList>
            <person name="Mcilroy J.S."/>
            <person name="Karst M S."/>
            <person name="Albertsen M."/>
        </authorList>
    </citation>
    <scope>NUCLEOTIDE SEQUENCE</scope>
    <source>
        <strain evidence="2">Cfx-K</strain>
    </source>
</reference>
<protein>
    <recommendedName>
        <fullName evidence="4">GAP family protein</fullName>
    </recommendedName>
</protein>
<evidence type="ECO:0000313" key="3">
    <source>
        <dbReference type="Proteomes" id="UP000215027"/>
    </source>
</evidence>
<dbReference type="KEGG" id="pbf:CFX0092_A2855"/>
<gene>
    <name evidence="2" type="ORF">CFX0092_A2855</name>
</gene>
<feature type="transmembrane region" description="Helical" evidence="1">
    <location>
        <begin position="81"/>
        <end position="98"/>
    </location>
</feature>
<evidence type="ECO:0008006" key="4">
    <source>
        <dbReference type="Google" id="ProtNLM"/>
    </source>
</evidence>
<feature type="transmembrane region" description="Helical" evidence="1">
    <location>
        <begin position="41"/>
        <end position="61"/>
    </location>
</feature>
<dbReference type="InterPro" id="IPR021315">
    <property type="entry name" value="Gap/Sap"/>
</dbReference>
<dbReference type="OrthoDB" id="160381at2"/>
<dbReference type="Proteomes" id="UP000215027">
    <property type="component" value="Chromosome I"/>
</dbReference>
<keyword evidence="1" id="KW-1133">Transmembrane helix</keyword>
<sequence>MDAIIVPLLPFIIGSAVVPLQIIIVVLLLTGEKRGPLKAIAFVLGMTLARLAQGWLFQFIISGGSGDPADIPEVSRIKSTVLLLLGLFLLLTAYKQWAKEPDPDAPPPKWMKMLDGITPFRAFLFGAAMILIAIKLWVFTLGALSVIDEAQLGQPATTTAFLLYILLAQSILILAILLRLLLPGRATRLLNSFSLWLEKYNRQIVMVVSLVFGVLFLYQGVSGFF</sequence>
<dbReference type="AlphaFoldDB" id="A0A161KAZ6"/>
<evidence type="ECO:0000256" key="1">
    <source>
        <dbReference type="SAM" id="Phobius"/>
    </source>
</evidence>
<feature type="transmembrane region" description="Helical" evidence="1">
    <location>
        <begin position="6"/>
        <end position="29"/>
    </location>
</feature>
<keyword evidence="1" id="KW-0472">Membrane</keyword>
<feature type="transmembrane region" description="Helical" evidence="1">
    <location>
        <begin position="203"/>
        <end position="221"/>
    </location>
</feature>
<dbReference type="Pfam" id="PF11139">
    <property type="entry name" value="SfLAP"/>
    <property type="match status" value="1"/>
</dbReference>
<keyword evidence="3" id="KW-1185">Reference proteome</keyword>
<dbReference type="EMBL" id="LN890655">
    <property type="protein sequence ID" value="CUS04733.2"/>
    <property type="molecule type" value="Genomic_DNA"/>
</dbReference>